<dbReference type="EMBL" id="LNYR01000012">
    <property type="protein sequence ID" value="KTD50714.1"/>
    <property type="molecule type" value="Genomic_DNA"/>
</dbReference>
<organism evidence="2 4">
    <name type="scientific">Legionella quateirensis</name>
    <dbReference type="NCBI Taxonomy" id="45072"/>
    <lineage>
        <taxon>Bacteria</taxon>
        <taxon>Pseudomonadati</taxon>
        <taxon>Pseudomonadota</taxon>
        <taxon>Gammaproteobacteria</taxon>
        <taxon>Legionellales</taxon>
        <taxon>Legionellaceae</taxon>
        <taxon>Legionella</taxon>
    </lineage>
</organism>
<evidence type="ECO:0000313" key="1">
    <source>
        <dbReference type="EMBL" id="KTD50714.1"/>
    </source>
</evidence>
<reference evidence="1 3" key="1">
    <citation type="submission" date="2015-11" db="EMBL/GenBank/DDBJ databases">
        <title>Genomic analysis of 38 Legionella species identifies large and diverse effector repertoires.</title>
        <authorList>
            <person name="Burstein D."/>
            <person name="Amaro F."/>
            <person name="Zusman T."/>
            <person name="Lifshitz Z."/>
            <person name="Cohen O."/>
            <person name="Gilbert J.A."/>
            <person name="Pupko T."/>
            <person name="Shuman H.A."/>
            <person name="Segal G."/>
        </authorList>
    </citation>
    <scope>NUCLEOTIDE SEQUENCE [LARGE SCALE GENOMIC DNA]</scope>
    <source>
        <strain evidence="1 3">ATCC 49507</strain>
    </source>
</reference>
<dbReference type="RefSeq" id="WP_058473143.1">
    <property type="nucleotide sequence ID" value="NZ_CAAAIL010000004.1"/>
</dbReference>
<dbReference type="EMBL" id="UGOW01000001">
    <property type="protein sequence ID" value="STY18041.1"/>
    <property type="molecule type" value="Genomic_DNA"/>
</dbReference>
<dbReference type="Proteomes" id="UP000254230">
    <property type="component" value="Unassembled WGS sequence"/>
</dbReference>
<name>A0A378KWR3_9GAMM</name>
<dbReference type="SUPFAM" id="SSF54523">
    <property type="entry name" value="Pili subunits"/>
    <property type="match status" value="1"/>
</dbReference>
<dbReference type="STRING" id="45072.Lqua_0941"/>
<accession>A0A378KWR3</accession>
<dbReference type="InterPro" id="IPR045584">
    <property type="entry name" value="Pilin-like"/>
</dbReference>
<evidence type="ECO:0000313" key="2">
    <source>
        <dbReference type="EMBL" id="STY18041.1"/>
    </source>
</evidence>
<reference evidence="2 4" key="2">
    <citation type="submission" date="2018-06" db="EMBL/GenBank/DDBJ databases">
        <authorList>
            <consortium name="Pathogen Informatics"/>
            <person name="Doyle S."/>
        </authorList>
    </citation>
    <scope>NUCLEOTIDE SEQUENCE [LARGE SCALE GENOMIC DNA]</scope>
    <source>
        <strain evidence="2 4">NCTC12376</strain>
    </source>
</reference>
<dbReference type="OrthoDB" id="5653928at2"/>
<evidence type="ECO:0000313" key="3">
    <source>
        <dbReference type="Proteomes" id="UP000054639"/>
    </source>
</evidence>
<keyword evidence="3" id="KW-1185">Reference proteome</keyword>
<proteinExistence type="predicted"/>
<dbReference type="AlphaFoldDB" id="A0A378KWR3"/>
<dbReference type="Proteomes" id="UP000054639">
    <property type="component" value="Unassembled WGS sequence"/>
</dbReference>
<protein>
    <submittedName>
        <fullName evidence="2">Uncharacterized protein</fullName>
    </submittedName>
</protein>
<evidence type="ECO:0000313" key="4">
    <source>
        <dbReference type="Proteomes" id="UP000254230"/>
    </source>
</evidence>
<gene>
    <name evidence="1" type="ORF">Lqua_0941</name>
    <name evidence="2" type="ORF">NCTC12376_01856</name>
</gene>
<sequence>MINLGRSYEFTRMHLAIVLCLIAVLVGTLLRYFEVLEATVERTTVSMNLNTIMQLAHSQSILLKQTDPDCSYLNNSDYIFQASGFASPEDQESGYWQYNPVLHQLTYKVRGKRYFWSNIDQKIVVDLYCDKGIVEFTVSSYRWCQDMRLWGCHEW</sequence>